<evidence type="ECO:0000256" key="2">
    <source>
        <dbReference type="ARBA" id="ARBA00023002"/>
    </source>
</evidence>
<keyword evidence="2" id="KW-0560">Oxidoreductase</keyword>
<evidence type="ECO:0000313" key="5">
    <source>
        <dbReference type="Proteomes" id="UP000582016"/>
    </source>
</evidence>
<proteinExistence type="inferred from homology"/>
<protein>
    <submittedName>
        <fullName evidence="4">Alcohol dehydrogenase</fullName>
    </submittedName>
</protein>
<gene>
    <name evidence="4" type="ORF">FPHYL_7860</name>
</gene>
<dbReference type="SUPFAM" id="SSF51735">
    <property type="entry name" value="NAD(P)-binding Rossmann-fold domains"/>
    <property type="match status" value="1"/>
</dbReference>
<evidence type="ECO:0000259" key="3">
    <source>
        <dbReference type="SMART" id="SM00829"/>
    </source>
</evidence>
<dbReference type="InterPro" id="IPR013149">
    <property type="entry name" value="ADH-like_C"/>
</dbReference>
<dbReference type="InterPro" id="IPR011032">
    <property type="entry name" value="GroES-like_sf"/>
</dbReference>
<accession>A0A8H5JK01</accession>
<dbReference type="PANTHER" id="PTHR45348:SF7">
    <property type="entry name" value="ZINC BINDING OXIDOREDUCTASE, PUTATIVE-RELATED"/>
    <property type="match status" value="1"/>
</dbReference>
<comment type="similarity">
    <text evidence="1">Belongs to the zinc-containing alcohol dehydrogenase family.</text>
</comment>
<organism evidence="4 5">
    <name type="scientific">Fusarium phyllophilum</name>
    <dbReference type="NCBI Taxonomy" id="47803"/>
    <lineage>
        <taxon>Eukaryota</taxon>
        <taxon>Fungi</taxon>
        <taxon>Dikarya</taxon>
        <taxon>Ascomycota</taxon>
        <taxon>Pezizomycotina</taxon>
        <taxon>Sordariomycetes</taxon>
        <taxon>Hypocreomycetidae</taxon>
        <taxon>Hypocreales</taxon>
        <taxon>Nectriaceae</taxon>
        <taxon>Fusarium</taxon>
        <taxon>Fusarium fujikuroi species complex</taxon>
    </lineage>
</organism>
<dbReference type="Gene3D" id="3.40.50.720">
    <property type="entry name" value="NAD(P)-binding Rossmann-like Domain"/>
    <property type="match status" value="1"/>
</dbReference>
<dbReference type="PANTHER" id="PTHR45348">
    <property type="entry name" value="HYPOTHETICAL OXIDOREDUCTASE (EUROFUNG)"/>
    <property type="match status" value="1"/>
</dbReference>
<sequence length="368" mass="39844">MQSFRTRMPPTDGHDDSLVRSLCRQQDNVIVRRDLPPPTPVEGEILIEVLFSGSNPSDLRIVNYLGFRNFVLGYDFCGRVLESPGLNGSGFKAGDIVAGYTSYEDDQPLRWGTHQSYISRPPIGMFKVPGNLPLPDAAALTTVVQTANDALFHLFKLPPPSSGQGHIEGTLVVWGGGTAVGMSAIQLAHAIGITSIITTASASRHGLLQELGATQCSDYHDESVVQQVKRAVQEAGNKRVWGFDTAGTPDSSRLLLDSLAGFEGEVQYAFVGLISGNRPASEMCLAVRHHKLAFDIPGAPEPYVFPAKPAEAEIIWKATEWVVAHYGKEFRLPGLRVFAGRAEEALEQLQTVAAQGAFGKLVLKQPLE</sequence>
<evidence type="ECO:0000313" key="4">
    <source>
        <dbReference type="EMBL" id="KAF5556829.1"/>
    </source>
</evidence>
<feature type="domain" description="Enoyl reductase (ER)" evidence="3">
    <location>
        <begin position="17"/>
        <end position="363"/>
    </location>
</feature>
<keyword evidence="5" id="KW-1185">Reference proteome</keyword>
<reference evidence="4 5" key="1">
    <citation type="submission" date="2020-05" db="EMBL/GenBank/DDBJ databases">
        <title>Identification and distribution of gene clusters putatively required for synthesis of sphingolipid metabolism inhibitors in phylogenetically diverse species of the filamentous fungus Fusarium.</title>
        <authorList>
            <person name="Kim H.-S."/>
            <person name="Busman M."/>
            <person name="Brown D.W."/>
            <person name="Divon H."/>
            <person name="Uhlig S."/>
            <person name="Proctor R.H."/>
        </authorList>
    </citation>
    <scope>NUCLEOTIDE SEQUENCE [LARGE SCALE GENOMIC DNA]</scope>
    <source>
        <strain evidence="4 5">NRRL 13617</strain>
    </source>
</reference>
<comment type="caution">
    <text evidence="4">The sequence shown here is derived from an EMBL/GenBank/DDBJ whole genome shotgun (WGS) entry which is preliminary data.</text>
</comment>
<evidence type="ECO:0000256" key="1">
    <source>
        <dbReference type="ARBA" id="ARBA00008072"/>
    </source>
</evidence>
<dbReference type="CDD" id="cd08249">
    <property type="entry name" value="enoyl_reductase_like"/>
    <property type="match status" value="1"/>
</dbReference>
<dbReference type="OrthoDB" id="10257049at2759"/>
<dbReference type="InterPro" id="IPR047122">
    <property type="entry name" value="Trans-enoyl_RdTase-like"/>
</dbReference>
<dbReference type="Gene3D" id="3.90.180.10">
    <property type="entry name" value="Medium-chain alcohol dehydrogenases, catalytic domain"/>
    <property type="match status" value="1"/>
</dbReference>
<dbReference type="Pfam" id="PF00107">
    <property type="entry name" value="ADH_zinc_N"/>
    <property type="match status" value="1"/>
</dbReference>
<dbReference type="InterPro" id="IPR020843">
    <property type="entry name" value="ER"/>
</dbReference>
<dbReference type="SUPFAM" id="SSF50129">
    <property type="entry name" value="GroES-like"/>
    <property type="match status" value="1"/>
</dbReference>
<dbReference type="AlphaFoldDB" id="A0A8H5JK01"/>
<dbReference type="SMART" id="SM00829">
    <property type="entry name" value="PKS_ER"/>
    <property type="match status" value="1"/>
</dbReference>
<dbReference type="Pfam" id="PF08240">
    <property type="entry name" value="ADH_N"/>
    <property type="match status" value="1"/>
</dbReference>
<dbReference type="InterPro" id="IPR036291">
    <property type="entry name" value="NAD(P)-bd_dom_sf"/>
</dbReference>
<dbReference type="GO" id="GO:0016651">
    <property type="term" value="F:oxidoreductase activity, acting on NAD(P)H"/>
    <property type="evidence" value="ECO:0007669"/>
    <property type="project" value="InterPro"/>
</dbReference>
<name>A0A8H5JK01_9HYPO</name>
<dbReference type="Proteomes" id="UP000582016">
    <property type="component" value="Unassembled WGS sequence"/>
</dbReference>
<dbReference type="InterPro" id="IPR013154">
    <property type="entry name" value="ADH-like_N"/>
</dbReference>
<dbReference type="EMBL" id="JAAOAQ010000285">
    <property type="protein sequence ID" value="KAF5556829.1"/>
    <property type="molecule type" value="Genomic_DNA"/>
</dbReference>